<evidence type="ECO:0000313" key="24">
    <source>
        <dbReference type="EMBL" id="WOH04846.1"/>
    </source>
</evidence>
<evidence type="ECO:0000256" key="9">
    <source>
        <dbReference type="ARBA" id="ARBA00022692"/>
    </source>
</evidence>
<dbReference type="FunFam" id="3.80.10.10:FF:000233">
    <property type="entry name" value="Leucine-rich repeat receptor-like protein kinase TDR"/>
    <property type="match status" value="1"/>
</dbReference>
<keyword evidence="16 21" id="KW-0472">Membrane</keyword>
<organism evidence="24 25">
    <name type="scientific">Daucus carota subsp. sativus</name>
    <name type="common">Carrot</name>
    <dbReference type="NCBI Taxonomy" id="79200"/>
    <lineage>
        <taxon>Eukaryota</taxon>
        <taxon>Viridiplantae</taxon>
        <taxon>Streptophyta</taxon>
        <taxon>Embryophyta</taxon>
        <taxon>Tracheophyta</taxon>
        <taxon>Spermatophyta</taxon>
        <taxon>Magnoliopsida</taxon>
        <taxon>eudicotyledons</taxon>
        <taxon>Gunneridae</taxon>
        <taxon>Pentapetalae</taxon>
        <taxon>asterids</taxon>
        <taxon>campanulids</taxon>
        <taxon>Apiales</taxon>
        <taxon>Apiaceae</taxon>
        <taxon>Apioideae</taxon>
        <taxon>Scandiceae</taxon>
        <taxon>Daucinae</taxon>
        <taxon>Daucus</taxon>
        <taxon>Daucus sect. Daucus</taxon>
    </lineage>
</organism>
<evidence type="ECO:0000256" key="15">
    <source>
        <dbReference type="ARBA" id="ARBA00022989"/>
    </source>
</evidence>
<evidence type="ECO:0000256" key="17">
    <source>
        <dbReference type="ARBA" id="ARBA00023170"/>
    </source>
</evidence>
<evidence type="ECO:0000256" key="4">
    <source>
        <dbReference type="ARBA" id="ARBA00022475"/>
    </source>
</evidence>
<name>A0AAF0XEH8_DAUCS</name>
<keyword evidence="12" id="KW-0547">Nucleotide-binding</keyword>
<dbReference type="FunFam" id="3.80.10.10:FF:000453">
    <property type="entry name" value="Leucine-rich receptor-like protein kinase family protein"/>
    <property type="match status" value="1"/>
</dbReference>
<dbReference type="FunFam" id="3.30.200.20:FF:000540">
    <property type="entry name" value="Receptor-like protein kinase HAIKU2"/>
    <property type="match status" value="1"/>
</dbReference>
<evidence type="ECO:0000256" key="21">
    <source>
        <dbReference type="SAM" id="Phobius"/>
    </source>
</evidence>
<comment type="similarity">
    <text evidence="2">Belongs to the protein kinase superfamily. Ser/Thr protein kinase family.</text>
</comment>
<evidence type="ECO:0000256" key="22">
    <source>
        <dbReference type="SAM" id="SignalP"/>
    </source>
</evidence>
<feature type="domain" description="Protein kinase" evidence="23">
    <location>
        <begin position="670"/>
        <end position="963"/>
    </location>
</feature>
<dbReference type="Pfam" id="PF00069">
    <property type="entry name" value="Pkinase"/>
    <property type="match status" value="1"/>
</dbReference>
<keyword evidence="14" id="KW-0067">ATP-binding</keyword>
<keyword evidence="25" id="KW-1185">Reference proteome</keyword>
<dbReference type="GO" id="GO:0051707">
    <property type="term" value="P:response to other organism"/>
    <property type="evidence" value="ECO:0007669"/>
    <property type="project" value="UniProtKB-ARBA"/>
</dbReference>
<sequence>MLPYNISGHRTFLLLIALFFSALVLPATSDELQVLLKLKSNLENSNSHVFSTWSSENSPCNFTGIVCDTNQMVREINLPLQNLVGTVPFDAICSLESLEKVSLGNNSLVGDISDHLRNCTNLKYLDLGWNFFSGGVPDLSSLTKLEFLSLNLSGVSGSFPWKSLENLTSLSFLSLGDNLFEKNLFPLEILKLEKLYWLYLTNSSIEGQIPEDIGRLTLLEHLELSANFLFGKIPVGITKLTKLSDLFLYDNNLSGKFPVGFGNLSNLEALDASNNSLEGDISELKSLTNLGILQLFENQLSGEVPVEFGDFKFLREISLYSNRFTGSLPQKIGSWTDFQSIDVAENFFTGPIPPDMCKEGKMVDILLLQNNFTGEIPETYANCLTLDRFRVSNNSLSGPVPPAIWGLPNLSILDLAFNQFEGPVTRDIGQAKYLSRLFLAHNQFSGELPGTISDASSLETIVLSSNNFSGEIPSTVGELVRLSSFYLDGNNFSGAIPHSLGSCGSLNVLNLAKNSLYGEIPASLGYLQTLNSLNLSDNKLSGKIPESLSSSRLSLLDLSNNQLSGRIPDSISVNVFSESFVGNPGLCSDSGIRNLRPCASSSGNKMSIQSKVIVSCSVAGVFVLVLLLVALILASPRKNSENCPMQRRDSWDLKQYHILSFGEEEVVKALKQENVIGKGGCGSVYKVTLSCGKQLAVKHIWKQDSSGENKFGTTSPMLEKGKTRTPEYDAEVATLSSIRHVNVVKLYCSITSEDSHLLVYEFMPNGSLWDQLHTRQQIRMDWSVRYEIALGAARGLEYLHHGCDRPVIHRDVKSSNILLDENMKPRIADFGLAKVVQPNGLRGTTHLIAGTYGYIAPEYAYAYKVDEKSDVYSFGVVLMELVTGRRPTEPDFGDKDLVQWVCDTVMRSEEKAINLVDSTISDRLKEDAAKVLTIAIRCTIKIPTLRPSMKMVVHMLEDVAPCLPDEATVKSDGQNSRQ</sequence>
<gene>
    <name evidence="24" type="ORF">DCAR_0624258</name>
</gene>
<dbReference type="SMART" id="SM00220">
    <property type="entry name" value="S_TKc"/>
    <property type="match status" value="1"/>
</dbReference>
<evidence type="ECO:0000256" key="5">
    <source>
        <dbReference type="ARBA" id="ARBA00022527"/>
    </source>
</evidence>
<dbReference type="InterPro" id="IPR055414">
    <property type="entry name" value="LRR_R13L4/SHOC2-like"/>
</dbReference>
<dbReference type="Proteomes" id="UP000077755">
    <property type="component" value="Chromosome 6"/>
</dbReference>
<dbReference type="GO" id="GO:0005886">
    <property type="term" value="C:plasma membrane"/>
    <property type="evidence" value="ECO:0007669"/>
    <property type="project" value="UniProtKB-SubCell"/>
</dbReference>
<comment type="catalytic activity">
    <reaction evidence="19">
        <text>L-threonyl-[protein] + ATP = O-phospho-L-threonyl-[protein] + ADP + H(+)</text>
        <dbReference type="Rhea" id="RHEA:46608"/>
        <dbReference type="Rhea" id="RHEA-COMP:11060"/>
        <dbReference type="Rhea" id="RHEA-COMP:11605"/>
        <dbReference type="ChEBI" id="CHEBI:15378"/>
        <dbReference type="ChEBI" id="CHEBI:30013"/>
        <dbReference type="ChEBI" id="CHEBI:30616"/>
        <dbReference type="ChEBI" id="CHEBI:61977"/>
        <dbReference type="ChEBI" id="CHEBI:456216"/>
        <dbReference type="EC" id="2.7.11.1"/>
    </reaction>
</comment>
<dbReference type="Pfam" id="PF08263">
    <property type="entry name" value="LRRNT_2"/>
    <property type="match status" value="1"/>
</dbReference>
<dbReference type="Gene3D" id="3.30.200.20">
    <property type="entry name" value="Phosphorylase Kinase, domain 1"/>
    <property type="match status" value="1"/>
</dbReference>
<keyword evidence="10 22" id="KW-0732">Signal</keyword>
<evidence type="ECO:0000313" key="25">
    <source>
        <dbReference type="Proteomes" id="UP000077755"/>
    </source>
</evidence>
<dbReference type="Pfam" id="PF00560">
    <property type="entry name" value="LRR_1"/>
    <property type="match status" value="4"/>
</dbReference>
<keyword evidence="6" id="KW-0597">Phosphoprotein</keyword>
<keyword evidence="5" id="KW-0723">Serine/threonine-protein kinase</keyword>
<dbReference type="GO" id="GO:0009791">
    <property type="term" value="P:post-embryonic development"/>
    <property type="evidence" value="ECO:0007669"/>
    <property type="project" value="UniProtKB-ARBA"/>
</dbReference>
<dbReference type="Pfam" id="PF23598">
    <property type="entry name" value="LRR_14"/>
    <property type="match status" value="1"/>
</dbReference>
<dbReference type="GO" id="GO:0033612">
    <property type="term" value="F:receptor serine/threonine kinase binding"/>
    <property type="evidence" value="ECO:0007669"/>
    <property type="project" value="TreeGrafter"/>
</dbReference>
<dbReference type="Gene3D" id="3.80.10.10">
    <property type="entry name" value="Ribonuclease Inhibitor"/>
    <property type="match status" value="3"/>
</dbReference>
<feature type="transmembrane region" description="Helical" evidence="21">
    <location>
        <begin position="612"/>
        <end position="634"/>
    </location>
</feature>
<dbReference type="AlphaFoldDB" id="A0AAF0XEH8"/>
<evidence type="ECO:0000256" key="20">
    <source>
        <dbReference type="ARBA" id="ARBA00048679"/>
    </source>
</evidence>
<evidence type="ECO:0000256" key="16">
    <source>
        <dbReference type="ARBA" id="ARBA00023136"/>
    </source>
</evidence>
<protein>
    <recommendedName>
        <fullName evidence="3">non-specific serine/threonine protein kinase</fullName>
        <ecNumber evidence="3">2.7.11.1</ecNumber>
    </recommendedName>
</protein>
<keyword evidence="18" id="KW-0325">Glycoprotein</keyword>
<dbReference type="PROSITE" id="PS51450">
    <property type="entry name" value="LRR"/>
    <property type="match status" value="1"/>
</dbReference>
<keyword evidence="9 21" id="KW-0812">Transmembrane</keyword>
<evidence type="ECO:0000256" key="18">
    <source>
        <dbReference type="ARBA" id="ARBA00023180"/>
    </source>
</evidence>
<evidence type="ECO:0000256" key="12">
    <source>
        <dbReference type="ARBA" id="ARBA00022741"/>
    </source>
</evidence>
<keyword evidence="15 21" id="KW-1133">Transmembrane helix</keyword>
<evidence type="ECO:0000256" key="10">
    <source>
        <dbReference type="ARBA" id="ARBA00022729"/>
    </source>
</evidence>
<dbReference type="InterPro" id="IPR008271">
    <property type="entry name" value="Ser/Thr_kinase_AS"/>
</dbReference>
<evidence type="ECO:0000256" key="14">
    <source>
        <dbReference type="ARBA" id="ARBA00022840"/>
    </source>
</evidence>
<evidence type="ECO:0000259" key="23">
    <source>
        <dbReference type="PROSITE" id="PS50011"/>
    </source>
</evidence>
<dbReference type="InterPro" id="IPR000719">
    <property type="entry name" value="Prot_kinase_dom"/>
</dbReference>
<comment type="catalytic activity">
    <reaction evidence="20">
        <text>L-seryl-[protein] + ATP = O-phospho-L-seryl-[protein] + ADP + H(+)</text>
        <dbReference type="Rhea" id="RHEA:17989"/>
        <dbReference type="Rhea" id="RHEA-COMP:9863"/>
        <dbReference type="Rhea" id="RHEA-COMP:11604"/>
        <dbReference type="ChEBI" id="CHEBI:15378"/>
        <dbReference type="ChEBI" id="CHEBI:29999"/>
        <dbReference type="ChEBI" id="CHEBI:30616"/>
        <dbReference type="ChEBI" id="CHEBI:83421"/>
        <dbReference type="ChEBI" id="CHEBI:456216"/>
        <dbReference type="EC" id="2.7.11.1"/>
    </reaction>
</comment>
<evidence type="ECO:0000256" key="13">
    <source>
        <dbReference type="ARBA" id="ARBA00022777"/>
    </source>
</evidence>
<evidence type="ECO:0000256" key="8">
    <source>
        <dbReference type="ARBA" id="ARBA00022679"/>
    </source>
</evidence>
<dbReference type="EMBL" id="CP093348">
    <property type="protein sequence ID" value="WOH04846.1"/>
    <property type="molecule type" value="Genomic_DNA"/>
</dbReference>
<keyword evidence="17" id="KW-0675">Receptor</keyword>
<keyword evidence="4" id="KW-1003">Cell membrane</keyword>
<dbReference type="PROSITE" id="PS00108">
    <property type="entry name" value="PROTEIN_KINASE_ST"/>
    <property type="match status" value="1"/>
</dbReference>
<dbReference type="FunFam" id="1.10.510.10:FF:000417">
    <property type="entry name" value="Leucine-rich repeat receptor-like protein kinase"/>
    <property type="match status" value="1"/>
</dbReference>
<dbReference type="SUPFAM" id="SSF56112">
    <property type="entry name" value="Protein kinase-like (PK-like)"/>
    <property type="match status" value="1"/>
</dbReference>
<dbReference type="Gene3D" id="1.10.510.10">
    <property type="entry name" value="Transferase(Phosphotransferase) domain 1"/>
    <property type="match status" value="1"/>
</dbReference>
<comment type="subcellular location">
    <subcellularLocation>
        <location evidence="1">Cell membrane</location>
        <topology evidence="1">Single-pass membrane protein</topology>
    </subcellularLocation>
</comment>
<dbReference type="GO" id="GO:0004674">
    <property type="term" value="F:protein serine/threonine kinase activity"/>
    <property type="evidence" value="ECO:0007669"/>
    <property type="project" value="UniProtKB-KW"/>
</dbReference>
<keyword evidence="7" id="KW-0433">Leucine-rich repeat</keyword>
<dbReference type="InterPro" id="IPR050647">
    <property type="entry name" value="Plant_LRR-RLKs"/>
</dbReference>
<evidence type="ECO:0000256" key="11">
    <source>
        <dbReference type="ARBA" id="ARBA00022737"/>
    </source>
</evidence>
<dbReference type="InterPro" id="IPR032675">
    <property type="entry name" value="LRR_dom_sf"/>
</dbReference>
<dbReference type="PROSITE" id="PS50011">
    <property type="entry name" value="PROTEIN_KINASE_DOM"/>
    <property type="match status" value="1"/>
</dbReference>
<reference evidence="24" key="1">
    <citation type="journal article" date="2016" name="Nat. Genet.">
        <title>A high-quality carrot genome assembly provides new insights into carotenoid accumulation and asterid genome evolution.</title>
        <authorList>
            <person name="Iorizzo M."/>
            <person name="Ellison S."/>
            <person name="Senalik D."/>
            <person name="Zeng P."/>
            <person name="Satapoomin P."/>
            <person name="Huang J."/>
            <person name="Bowman M."/>
            <person name="Iovene M."/>
            <person name="Sanseverino W."/>
            <person name="Cavagnaro P."/>
            <person name="Yildiz M."/>
            <person name="Macko-Podgorni A."/>
            <person name="Moranska E."/>
            <person name="Grzebelus E."/>
            <person name="Grzebelus D."/>
            <person name="Ashrafi H."/>
            <person name="Zheng Z."/>
            <person name="Cheng S."/>
            <person name="Spooner D."/>
            <person name="Van Deynze A."/>
            <person name="Simon P."/>
        </authorList>
    </citation>
    <scope>NUCLEOTIDE SEQUENCE</scope>
    <source>
        <tissue evidence="24">Leaf</tissue>
    </source>
</reference>
<dbReference type="CDD" id="cd14066">
    <property type="entry name" value="STKc_IRAK"/>
    <property type="match status" value="1"/>
</dbReference>
<dbReference type="InterPro" id="IPR013210">
    <property type="entry name" value="LRR_N_plant-typ"/>
</dbReference>
<dbReference type="PANTHER" id="PTHR48056">
    <property type="entry name" value="LRR RECEPTOR-LIKE SERINE/THREONINE-PROTEIN KINASE-RELATED"/>
    <property type="match status" value="1"/>
</dbReference>
<keyword evidence="8" id="KW-0808">Transferase</keyword>
<keyword evidence="11" id="KW-0677">Repeat</keyword>
<dbReference type="InterPro" id="IPR011009">
    <property type="entry name" value="Kinase-like_dom_sf"/>
</dbReference>
<evidence type="ECO:0000256" key="19">
    <source>
        <dbReference type="ARBA" id="ARBA00047899"/>
    </source>
</evidence>
<accession>A0AAF0XEH8</accession>
<evidence type="ECO:0000256" key="1">
    <source>
        <dbReference type="ARBA" id="ARBA00004162"/>
    </source>
</evidence>
<proteinExistence type="inferred from homology"/>
<evidence type="ECO:0000256" key="2">
    <source>
        <dbReference type="ARBA" id="ARBA00008684"/>
    </source>
</evidence>
<evidence type="ECO:0000256" key="3">
    <source>
        <dbReference type="ARBA" id="ARBA00012513"/>
    </source>
</evidence>
<dbReference type="FunFam" id="3.80.10.10:FF:000234">
    <property type="entry name" value="Probable inactive receptor kinase RLK902"/>
    <property type="match status" value="1"/>
</dbReference>
<feature type="signal peptide" evidence="22">
    <location>
        <begin position="1"/>
        <end position="29"/>
    </location>
</feature>
<evidence type="ECO:0000256" key="6">
    <source>
        <dbReference type="ARBA" id="ARBA00022553"/>
    </source>
</evidence>
<dbReference type="EC" id="2.7.11.1" evidence="3"/>
<feature type="chain" id="PRO_5041989488" description="non-specific serine/threonine protein kinase" evidence="22">
    <location>
        <begin position="30"/>
        <end position="978"/>
    </location>
</feature>
<dbReference type="GO" id="GO:0006952">
    <property type="term" value="P:defense response"/>
    <property type="evidence" value="ECO:0007669"/>
    <property type="project" value="UniProtKB-ARBA"/>
</dbReference>
<dbReference type="SUPFAM" id="SSF52058">
    <property type="entry name" value="L domain-like"/>
    <property type="match status" value="2"/>
</dbReference>
<evidence type="ECO:0000256" key="7">
    <source>
        <dbReference type="ARBA" id="ARBA00022614"/>
    </source>
</evidence>
<dbReference type="GO" id="GO:0005524">
    <property type="term" value="F:ATP binding"/>
    <property type="evidence" value="ECO:0007669"/>
    <property type="project" value="UniProtKB-KW"/>
</dbReference>
<reference evidence="24" key="2">
    <citation type="submission" date="2022-03" db="EMBL/GenBank/DDBJ databases">
        <title>Draft title - Genomic analysis of global carrot germplasm unveils the trajectory of domestication and the origin of high carotenoid orange carrot.</title>
        <authorList>
            <person name="Iorizzo M."/>
            <person name="Ellison S."/>
            <person name="Senalik D."/>
            <person name="Macko-Podgorni A."/>
            <person name="Grzebelus D."/>
            <person name="Bostan H."/>
            <person name="Rolling W."/>
            <person name="Curaba J."/>
            <person name="Simon P."/>
        </authorList>
    </citation>
    <scope>NUCLEOTIDE SEQUENCE</scope>
    <source>
        <tissue evidence="24">Leaf</tissue>
    </source>
</reference>
<keyword evidence="13" id="KW-0418">Kinase</keyword>
<dbReference type="InterPro" id="IPR001611">
    <property type="entry name" value="Leu-rich_rpt"/>
</dbReference>
<dbReference type="PANTHER" id="PTHR48056:SF41">
    <property type="entry name" value="RECEPTOR-LIKE PROTEIN KINASE HAIKU2"/>
    <property type="match status" value="1"/>
</dbReference>